<comment type="caution">
    <text evidence="1">The sequence shown here is derived from an EMBL/GenBank/DDBJ whole genome shotgun (WGS) entry which is preliminary data.</text>
</comment>
<keyword evidence="2" id="KW-1185">Reference proteome</keyword>
<name>A0A9N9G5W3_9GLOM</name>
<proteinExistence type="predicted"/>
<evidence type="ECO:0000313" key="2">
    <source>
        <dbReference type="Proteomes" id="UP000789405"/>
    </source>
</evidence>
<dbReference type="AlphaFoldDB" id="A0A9N9G5W3"/>
<dbReference type="EMBL" id="CAJVPY010003272">
    <property type="protein sequence ID" value="CAG8587099.1"/>
    <property type="molecule type" value="Genomic_DNA"/>
</dbReference>
<reference evidence="1" key="1">
    <citation type="submission" date="2021-06" db="EMBL/GenBank/DDBJ databases">
        <authorList>
            <person name="Kallberg Y."/>
            <person name="Tangrot J."/>
            <person name="Rosling A."/>
        </authorList>
    </citation>
    <scope>NUCLEOTIDE SEQUENCE</scope>
    <source>
        <strain evidence="1">MA453B</strain>
    </source>
</reference>
<evidence type="ECO:0000313" key="1">
    <source>
        <dbReference type="EMBL" id="CAG8587099.1"/>
    </source>
</evidence>
<protein>
    <submittedName>
        <fullName evidence="1">27132_t:CDS:1</fullName>
    </submittedName>
</protein>
<gene>
    <name evidence="1" type="ORF">DERYTH_LOCUS6979</name>
</gene>
<dbReference type="Proteomes" id="UP000789405">
    <property type="component" value="Unassembled WGS sequence"/>
</dbReference>
<accession>A0A9N9G5W3</accession>
<dbReference type="OrthoDB" id="2442949at2759"/>
<sequence>MVLLNPVIRQEHYPILEVKEENAFSDLPEDIHTLIKNLSDSNLQVNNQFHEQEFQVREQESQVHEQEFQVHEQEFQEFQVYEQNSIAVNPNEYSIDIADNNQDLILFQNRKKEIFDLLDETKNILDKNVANPNKWLDSIEKNFEPLRKLVKDCKQFERKNHIPNTWKDRNNNTFWL</sequence>
<organism evidence="1 2">
    <name type="scientific">Dentiscutata erythropus</name>
    <dbReference type="NCBI Taxonomy" id="1348616"/>
    <lineage>
        <taxon>Eukaryota</taxon>
        <taxon>Fungi</taxon>
        <taxon>Fungi incertae sedis</taxon>
        <taxon>Mucoromycota</taxon>
        <taxon>Glomeromycotina</taxon>
        <taxon>Glomeromycetes</taxon>
        <taxon>Diversisporales</taxon>
        <taxon>Gigasporaceae</taxon>
        <taxon>Dentiscutata</taxon>
    </lineage>
</organism>